<sequence length="46" mass="5303">MSANIEFKKDYRCWCLIPTIGIANDKFFIAIGLVFLCFCINLTIDK</sequence>
<keyword evidence="1" id="KW-0472">Membrane</keyword>
<evidence type="ECO:0000313" key="2">
    <source>
        <dbReference type="EMBL" id="QOR58113.1"/>
    </source>
</evidence>
<accession>A0A7M1RUN4</accession>
<reference evidence="2 3" key="1">
    <citation type="submission" date="2020-07" db="EMBL/GenBank/DDBJ databases">
        <title>Taxonomic proposal: Crassvirales, a new order of highly abundant and diverse bacterial viruses.</title>
        <authorList>
            <person name="Shkoporov A.N."/>
            <person name="Stockdale S.R."/>
            <person name="Guerin E."/>
            <person name="Ross R.P."/>
            <person name="Hill C."/>
        </authorList>
    </citation>
    <scope>NUCLEOTIDE SEQUENCE [LARGE SCALE GENOMIC DNA]</scope>
</reference>
<evidence type="ECO:0000313" key="3">
    <source>
        <dbReference type="Proteomes" id="UP000594086"/>
    </source>
</evidence>
<dbReference type="EMBL" id="MT774376">
    <property type="protein sequence ID" value="QOR58113.1"/>
    <property type="molecule type" value="Genomic_DNA"/>
</dbReference>
<feature type="transmembrane region" description="Helical" evidence="1">
    <location>
        <begin position="27"/>
        <end position="44"/>
    </location>
</feature>
<dbReference type="KEGG" id="vg:65128568"/>
<evidence type="ECO:0000256" key="1">
    <source>
        <dbReference type="SAM" id="Phobius"/>
    </source>
</evidence>
<proteinExistence type="predicted"/>
<name>A0A7M1RUN4_9CAUD</name>
<keyword evidence="1" id="KW-1133">Transmembrane helix</keyword>
<keyword evidence="3" id="KW-1185">Reference proteome</keyword>
<dbReference type="GeneID" id="65128568"/>
<organism evidence="2 3">
    <name type="scientific">uncultured phage cr55_1</name>
    <dbReference type="NCBI Taxonomy" id="2772060"/>
    <lineage>
        <taxon>Viruses</taxon>
        <taxon>Duplodnaviria</taxon>
        <taxon>Heunggongvirae</taxon>
        <taxon>Uroviricota</taxon>
        <taxon>Caudoviricetes</taxon>
        <taxon>Crassvirales</taxon>
        <taxon>Suoliviridae</taxon>
        <taxon>Boorivirinae</taxon>
        <taxon>Culoivirus</taxon>
        <taxon>Culoivirus intestinalis</taxon>
    </lineage>
</organism>
<dbReference type="Proteomes" id="UP000594086">
    <property type="component" value="Segment"/>
</dbReference>
<protein>
    <submittedName>
        <fullName evidence="2">Uncharacterized protein</fullName>
    </submittedName>
</protein>
<dbReference type="RefSeq" id="YP_010110271.1">
    <property type="nucleotide sequence ID" value="NC_055869.1"/>
</dbReference>
<keyword evidence="1" id="KW-0812">Transmembrane</keyword>